<dbReference type="GO" id="GO:0005886">
    <property type="term" value="C:plasma membrane"/>
    <property type="evidence" value="ECO:0007669"/>
    <property type="project" value="UniProtKB-SubCell"/>
</dbReference>
<comment type="caution">
    <text evidence="5">The sequence shown here is derived from an EMBL/GenBank/DDBJ whole genome shotgun (WGS) entry which is preliminary data.</text>
</comment>
<name>A0A3E4GP15_9FIRM</name>
<organism evidence="5 6">
    <name type="scientific">Coprococcus comes</name>
    <dbReference type="NCBI Taxonomy" id="410072"/>
    <lineage>
        <taxon>Bacteria</taxon>
        <taxon>Bacillati</taxon>
        <taxon>Bacillota</taxon>
        <taxon>Clostridia</taxon>
        <taxon>Lachnospirales</taxon>
        <taxon>Lachnospiraceae</taxon>
        <taxon>Coprococcus</taxon>
    </lineage>
</organism>
<accession>A0A3E4GP15</accession>
<evidence type="ECO:0000256" key="4">
    <source>
        <dbReference type="ARBA" id="ARBA00023136"/>
    </source>
</evidence>
<evidence type="ECO:0000256" key="1">
    <source>
        <dbReference type="ARBA" id="ARBA00004651"/>
    </source>
</evidence>
<keyword evidence="4" id="KW-0472">Membrane</keyword>
<evidence type="ECO:0000256" key="3">
    <source>
        <dbReference type="ARBA" id="ARBA00022989"/>
    </source>
</evidence>
<gene>
    <name evidence="5" type="ORF">DXD67_10140</name>
</gene>
<proteinExistence type="predicted"/>
<dbReference type="EMBL" id="QSOV01000010">
    <property type="protein sequence ID" value="RGJ22641.1"/>
    <property type="molecule type" value="Genomic_DNA"/>
</dbReference>
<sequence length="107" mass="11408">MTLYNYMAQMIVELIKLASLIITLNKAMACADRVAGVLDIQTSMHYPEASSPAKDASANEVEFDKVSFTYAGAGASSLSNISFSVKKERRSASSAVPAAERPPLSTC</sequence>
<comment type="subcellular location">
    <subcellularLocation>
        <location evidence="1">Cell membrane</location>
        <topology evidence="1">Multi-pass membrane protein</topology>
    </subcellularLocation>
</comment>
<keyword evidence="5" id="KW-0067">ATP-binding</keyword>
<dbReference type="Proteomes" id="UP000260655">
    <property type="component" value="Unassembled WGS sequence"/>
</dbReference>
<evidence type="ECO:0000313" key="5">
    <source>
        <dbReference type="EMBL" id="RGJ22641.1"/>
    </source>
</evidence>
<keyword evidence="2" id="KW-0812">Transmembrane</keyword>
<dbReference type="GO" id="GO:0005524">
    <property type="term" value="F:ATP binding"/>
    <property type="evidence" value="ECO:0007669"/>
    <property type="project" value="UniProtKB-KW"/>
</dbReference>
<keyword evidence="3" id="KW-1133">Transmembrane helix</keyword>
<protein>
    <submittedName>
        <fullName evidence="5">ABC transporter ATP-binding protein</fullName>
    </submittedName>
</protein>
<dbReference type="AlphaFoldDB" id="A0A3E4GP15"/>
<reference evidence="5 6" key="1">
    <citation type="submission" date="2018-08" db="EMBL/GenBank/DDBJ databases">
        <title>A genome reference for cultivated species of the human gut microbiota.</title>
        <authorList>
            <person name="Zou Y."/>
            <person name="Xue W."/>
            <person name="Luo G."/>
        </authorList>
    </citation>
    <scope>NUCLEOTIDE SEQUENCE [LARGE SCALE GENOMIC DNA]</scope>
    <source>
        <strain evidence="5 6">TM07-19</strain>
    </source>
</reference>
<dbReference type="Gene3D" id="1.20.1560.10">
    <property type="entry name" value="ABC transporter type 1, transmembrane domain"/>
    <property type="match status" value="1"/>
</dbReference>
<evidence type="ECO:0000313" key="6">
    <source>
        <dbReference type="Proteomes" id="UP000260655"/>
    </source>
</evidence>
<dbReference type="InterPro" id="IPR027417">
    <property type="entry name" value="P-loop_NTPase"/>
</dbReference>
<evidence type="ECO:0000256" key="2">
    <source>
        <dbReference type="ARBA" id="ARBA00022692"/>
    </source>
</evidence>
<dbReference type="Gene3D" id="3.40.50.300">
    <property type="entry name" value="P-loop containing nucleotide triphosphate hydrolases"/>
    <property type="match status" value="1"/>
</dbReference>
<keyword evidence="5" id="KW-0547">Nucleotide-binding</keyword>
<dbReference type="InterPro" id="IPR036640">
    <property type="entry name" value="ABC1_TM_sf"/>
</dbReference>